<feature type="transmembrane region" description="Helical" evidence="1">
    <location>
        <begin position="12"/>
        <end position="32"/>
    </location>
</feature>
<feature type="transmembrane region" description="Helical" evidence="1">
    <location>
        <begin position="307"/>
        <end position="326"/>
    </location>
</feature>
<organism evidence="3 4">
    <name type="scientific">Phaeospirillum tilakii</name>
    <dbReference type="NCBI Taxonomy" id="741673"/>
    <lineage>
        <taxon>Bacteria</taxon>
        <taxon>Pseudomonadati</taxon>
        <taxon>Pseudomonadota</taxon>
        <taxon>Alphaproteobacteria</taxon>
        <taxon>Rhodospirillales</taxon>
        <taxon>Rhodospirillaceae</taxon>
        <taxon>Phaeospirillum</taxon>
    </lineage>
</organism>
<feature type="transmembrane region" description="Helical" evidence="1">
    <location>
        <begin position="280"/>
        <end position="301"/>
    </location>
</feature>
<protein>
    <submittedName>
        <fullName evidence="3">Acyltransferase family protein</fullName>
        <ecNumber evidence="3">2.3.-.-</ecNumber>
    </submittedName>
</protein>
<feature type="transmembrane region" description="Helical" evidence="1">
    <location>
        <begin position="150"/>
        <end position="169"/>
    </location>
</feature>
<keyword evidence="1" id="KW-0812">Transmembrane</keyword>
<keyword evidence="3" id="KW-0808">Transferase</keyword>
<feature type="transmembrane region" description="Helical" evidence="1">
    <location>
        <begin position="176"/>
        <end position="194"/>
    </location>
</feature>
<sequence>MAAAGGHPSGFDYVRLGLAIGVLAWHTVVLSYGLTFQNEVWAGPWRGLPDLILPMFFSLSGFLIAGSLERSAGLVPYLILRGLRILPALVVEMVITACVMGPLVSDYPLSDYLADPRLADYFLSIFGEVKTDLPGVFVHNPLPSVVNGQFWTIPYEIKCYIALALLSLVGLYRRRGALLGCALALQAAFAVRAWFGPSLIWAGVPANVLFLCFLFGAVLYRHRNVVPARAGLAAACLLLTAGLLYLHHGPYFVAAPIAYFTVFLCLHNPRRNVLIRHGDYSYGIYLYAFPIQQLVTLIPGVETWYDNLLLALPLTLAVAVVSWHGLERRVLALRCHIPAVRQALDLFGEQIRARIVRGGDRQP</sequence>
<feature type="transmembrane region" description="Helical" evidence="1">
    <location>
        <begin position="85"/>
        <end position="104"/>
    </location>
</feature>
<proteinExistence type="predicted"/>
<dbReference type="PANTHER" id="PTHR23028:SF53">
    <property type="entry name" value="ACYL_TRANSF_3 DOMAIN-CONTAINING PROTEIN"/>
    <property type="match status" value="1"/>
</dbReference>
<dbReference type="EC" id="2.3.-.-" evidence="3"/>
<dbReference type="EMBL" id="JBHUIY010000029">
    <property type="protein sequence ID" value="MFD2234863.1"/>
    <property type="molecule type" value="Genomic_DNA"/>
</dbReference>
<feature type="transmembrane region" description="Helical" evidence="1">
    <location>
        <begin position="52"/>
        <end position="73"/>
    </location>
</feature>
<feature type="domain" description="Acyltransferase 3" evidence="2">
    <location>
        <begin position="10"/>
        <end position="323"/>
    </location>
</feature>
<evidence type="ECO:0000259" key="2">
    <source>
        <dbReference type="Pfam" id="PF01757"/>
    </source>
</evidence>
<dbReference type="GO" id="GO:0016746">
    <property type="term" value="F:acyltransferase activity"/>
    <property type="evidence" value="ECO:0007669"/>
    <property type="project" value="UniProtKB-KW"/>
</dbReference>
<feature type="transmembrane region" description="Helical" evidence="1">
    <location>
        <begin position="200"/>
        <end position="219"/>
    </location>
</feature>
<reference evidence="4" key="1">
    <citation type="journal article" date="2019" name="Int. J. Syst. Evol. Microbiol.">
        <title>The Global Catalogue of Microorganisms (GCM) 10K type strain sequencing project: providing services to taxonomists for standard genome sequencing and annotation.</title>
        <authorList>
            <consortium name="The Broad Institute Genomics Platform"/>
            <consortium name="The Broad Institute Genome Sequencing Center for Infectious Disease"/>
            <person name="Wu L."/>
            <person name="Ma J."/>
        </authorList>
    </citation>
    <scope>NUCLEOTIDE SEQUENCE [LARGE SCALE GENOMIC DNA]</scope>
    <source>
        <strain evidence="4">KCTC 15012</strain>
    </source>
</reference>
<keyword evidence="1" id="KW-1133">Transmembrane helix</keyword>
<keyword evidence="4" id="KW-1185">Reference proteome</keyword>
<accession>A0ABW5CFQ5</accession>
<evidence type="ECO:0000256" key="1">
    <source>
        <dbReference type="SAM" id="Phobius"/>
    </source>
</evidence>
<evidence type="ECO:0000313" key="4">
    <source>
        <dbReference type="Proteomes" id="UP001597296"/>
    </source>
</evidence>
<feature type="transmembrane region" description="Helical" evidence="1">
    <location>
        <begin position="226"/>
        <end position="245"/>
    </location>
</feature>
<dbReference type="Proteomes" id="UP001597296">
    <property type="component" value="Unassembled WGS sequence"/>
</dbReference>
<dbReference type="PANTHER" id="PTHR23028">
    <property type="entry name" value="ACETYLTRANSFERASE"/>
    <property type="match status" value="1"/>
</dbReference>
<dbReference type="InterPro" id="IPR002656">
    <property type="entry name" value="Acyl_transf_3_dom"/>
</dbReference>
<dbReference type="RefSeq" id="WP_377317503.1">
    <property type="nucleotide sequence ID" value="NZ_JBHUIY010000029.1"/>
</dbReference>
<evidence type="ECO:0000313" key="3">
    <source>
        <dbReference type="EMBL" id="MFD2234863.1"/>
    </source>
</evidence>
<keyword evidence="3" id="KW-0012">Acyltransferase</keyword>
<dbReference type="Pfam" id="PF01757">
    <property type="entry name" value="Acyl_transf_3"/>
    <property type="match status" value="1"/>
</dbReference>
<keyword evidence="1" id="KW-0472">Membrane</keyword>
<feature type="transmembrane region" description="Helical" evidence="1">
    <location>
        <begin position="251"/>
        <end position="268"/>
    </location>
</feature>
<dbReference type="InterPro" id="IPR050879">
    <property type="entry name" value="Acyltransferase_3"/>
</dbReference>
<name>A0ABW5CFQ5_9PROT</name>
<comment type="caution">
    <text evidence="3">The sequence shown here is derived from an EMBL/GenBank/DDBJ whole genome shotgun (WGS) entry which is preliminary data.</text>
</comment>
<gene>
    <name evidence="3" type="ORF">ACFSNB_13705</name>
</gene>